<evidence type="ECO:0000256" key="1">
    <source>
        <dbReference type="SAM" id="Phobius"/>
    </source>
</evidence>
<evidence type="ECO:0000313" key="2">
    <source>
        <dbReference type="EMBL" id="KPY31960.1"/>
    </source>
</evidence>
<dbReference type="AlphaFoldDB" id="A0A0N8SJB9"/>
<protein>
    <submittedName>
        <fullName evidence="2">Uncharacterized protein</fullName>
    </submittedName>
</protein>
<dbReference type="RefSeq" id="WP_057410602.1">
    <property type="nucleotide sequence ID" value="NZ_LJRC01000244.1"/>
</dbReference>
<sequence length="300" mass="34107">MAEDSYTLNKRFHTPDPRLKQRKQSAMSDQELAEARLHAGSRLSSWLQILLVPVIFGSVLPCLLFLLSLMVYASLFASHVDIDQAIDDYIVWALAATPLFMGGWALYNTLRARHDVTERYWKTMPDEGLVDTETHTLTWAINLWSSCYDPDASTMHRWIDGELKSVPDSGISQWLLAKNTTGQWLVVRHAIQGTMHLLKKPDIPAVNLQLQPTQDLVLTFAPQTNLCLNKRFSGTALPVVQSGLWLSQHEALHLSDIAHHWQFFYPQRYGLVSQEDARWVDDLVDRAQRNMLAVASETVS</sequence>
<organism evidence="2 3">
    <name type="scientific">Pseudomonas syringae pv. primulae</name>
    <dbReference type="NCBI Taxonomy" id="251707"/>
    <lineage>
        <taxon>Bacteria</taxon>
        <taxon>Pseudomonadati</taxon>
        <taxon>Pseudomonadota</taxon>
        <taxon>Gammaproteobacteria</taxon>
        <taxon>Pseudomonadales</taxon>
        <taxon>Pseudomonadaceae</taxon>
        <taxon>Pseudomonas</taxon>
    </lineage>
</organism>
<keyword evidence="1" id="KW-0472">Membrane</keyword>
<feature type="transmembrane region" description="Helical" evidence="1">
    <location>
        <begin position="46"/>
        <end position="77"/>
    </location>
</feature>
<feature type="transmembrane region" description="Helical" evidence="1">
    <location>
        <begin position="89"/>
        <end position="110"/>
    </location>
</feature>
<evidence type="ECO:0000313" key="3">
    <source>
        <dbReference type="Proteomes" id="UP000050562"/>
    </source>
</evidence>
<dbReference type="EMBL" id="LJRC01000244">
    <property type="protein sequence ID" value="KPY31960.1"/>
    <property type="molecule type" value="Genomic_DNA"/>
</dbReference>
<keyword evidence="1" id="KW-1133">Transmembrane helix</keyword>
<keyword evidence="1" id="KW-0812">Transmembrane</keyword>
<name>A0A0N8SJB9_9PSED</name>
<accession>A0A0N8SJB9</accession>
<gene>
    <name evidence="2" type="ORF">ALO52_00592</name>
</gene>
<reference evidence="2 3" key="1">
    <citation type="submission" date="2015-09" db="EMBL/GenBank/DDBJ databases">
        <title>Genome announcement of multiple Pseudomonas syringae strains.</title>
        <authorList>
            <person name="Thakur S."/>
            <person name="Wang P.W."/>
            <person name="Gong Y."/>
            <person name="Weir B.S."/>
            <person name="Guttman D.S."/>
        </authorList>
    </citation>
    <scope>NUCLEOTIDE SEQUENCE [LARGE SCALE GENOMIC DNA]</scope>
    <source>
        <strain evidence="2 3">ICMP3956</strain>
    </source>
</reference>
<proteinExistence type="predicted"/>
<comment type="caution">
    <text evidence="2">The sequence shown here is derived from an EMBL/GenBank/DDBJ whole genome shotgun (WGS) entry which is preliminary data.</text>
</comment>
<dbReference type="PATRIC" id="fig|251707.3.peg.803"/>
<dbReference type="Proteomes" id="UP000050562">
    <property type="component" value="Unassembled WGS sequence"/>
</dbReference>